<organism evidence="1">
    <name type="scientific">marine sediment metagenome</name>
    <dbReference type="NCBI Taxonomy" id="412755"/>
    <lineage>
        <taxon>unclassified sequences</taxon>
        <taxon>metagenomes</taxon>
        <taxon>ecological metagenomes</taxon>
    </lineage>
</organism>
<sequence>MSIKIMTRVWDHSKQEGTKLLLLLALADFARDDGTAWPSVDTLAKKARCKRRNAQYILRELAEIGEIQIASREGP</sequence>
<accession>X0Y024</accession>
<proteinExistence type="predicted"/>
<protein>
    <recommendedName>
        <fullName evidence="2">Helix-turn-helix domain-containing protein</fullName>
    </recommendedName>
</protein>
<feature type="non-terminal residue" evidence="1">
    <location>
        <position position="75"/>
    </location>
</feature>
<evidence type="ECO:0008006" key="2">
    <source>
        <dbReference type="Google" id="ProtNLM"/>
    </source>
</evidence>
<comment type="caution">
    <text evidence="1">The sequence shown here is derived from an EMBL/GenBank/DDBJ whole genome shotgun (WGS) entry which is preliminary data.</text>
</comment>
<dbReference type="Gene3D" id="1.10.10.10">
    <property type="entry name" value="Winged helix-like DNA-binding domain superfamily/Winged helix DNA-binding domain"/>
    <property type="match status" value="1"/>
</dbReference>
<dbReference type="InterPro" id="IPR036388">
    <property type="entry name" value="WH-like_DNA-bd_sf"/>
</dbReference>
<gene>
    <name evidence="1" type="ORF">S01H1_84370</name>
</gene>
<dbReference type="Pfam" id="PF13730">
    <property type="entry name" value="HTH_36"/>
    <property type="match status" value="1"/>
</dbReference>
<reference evidence="1" key="1">
    <citation type="journal article" date="2014" name="Front. Microbiol.">
        <title>High frequency of phylogenetically diverse reductive dehalogenase-homologous genes in deep subseafloor sedimentary metagenomes.</title>
        <authorList>
            <person name="Kawai M."/>
            <person name="Futagami T."/>
            <person name="Toyoda A."/>
            <person name="Takaki Y."/>
            <person name="Nishi S."/>
            <person name="Hori S."/>
            <person name="Arai W."/>
            <person name="Tsubouchi T."/>
            <person name="Morono Y."/>
            <person name="Uchiyama I."/>
            <person name="Ito T."/>
            <person name="Fujiyama A."/>
            <person name="Inagaki F."/>
            <person name="Takami H."/>
        </authorList>
    </citation>
    <scope>NUCLEOTIDE SEQUENCE</scope>
    <source>
        <strain evidence="1">Expedition CK06-06</strain>
    </source>
</reference>
<name>X0Y024_9ZZZZ</name>
<dbReference type="EMBL" id="BARS01057581">
    <property type="protein sequence ID" value="GAG42153.1"/>
    <property type="molecule type" value="Genomic_DNA"/>
</dbReference>
<dbReference type="AlphaFoldDB" id="X0Y024"/>
<evidence type="ECO:0000313" key="1">
    <source>
        <dbReference type="EMBL" id="GAG42153.1"/>
    </source>
</evidence>